<evidence type="ECO:0000313" key="2">
    <source>
        <dbReference type="EMBL" id="MFD0944072.1"/>
    </source>
</evidence>
<keyword evidence="1" id="KW-1133">Transmembrane helix</keyword>
<evidence type="ECO:0000256" key="1">
    <source>
        <dbReference type="SAM" id="Phobius"/>
    </source>
</evidence>
<keyword evidence="3" id="KW-1185">Reference proteome</keyword>
<comment type="caution">
    <text evidence="2">The sequence shown here is derived from an EMBL/GenBank/DDBJ whole genome shotgun (WGS) entry which is preliminary data.</text>
</comment>
<protein>
    <submittedName>
        <fullName evidence="2">Uncharacterized protein</fullName>
    </submittedName>
</protein>
<feature type="transmembrane region" description="Helical" evidence="1">
    <location>
        <begin position="30"/>
        <end position="50"/>
    </location>
</feature>
<proteinExistence type="predicted"/>
<keyword evidence="1" id="KW-0472">Membrane</keyword>
<reference evidence="3" key="1">
    <citation type="journal article" date="2019" name="Int. J. Syst. Evol. Microbiol.">
        <title>The Global Catalogue of Microorganisms (GCM) 10K type strain sequencing project: providing services to taxonomists for standard genome sequencing and annotation.</title>
        <authorList>
            <consortium name="The Broad Institute Genomics Platform"/>
            <consortium name="The Broad Institute Genome Sequencing Center for Infectious Disease"/>
            <person name="Wu L."/>
            <person name="Ma J."/>
        </authorList>
    </citation>
    <scope>NUCLEOTIDE SEQUENCE [LARGE SCALE GENOMIC DNA]</scope>
    <source>
        <strain evidence="3">CCUG 63563</strain>
    </source>
</reference>
<accession>A0ABW3GZE9</accession>
<organism evidence="2 3">
    <name type="scientific">Savagea faecisuis</name>
    <dbReference type="NCBI Taxonomy" id="1274803"/>
    <lineage>
        <taxon>Bacteria</taxon>
        <taxon>Bacillati</taxon>
        <taxon>Bacillota</taxon>
        <taxon>Bacilli</taxon>
        <taxon>Bacillales</taxon>
        <taxon>Caryophanaceae</taxon>
        <taxon>Savagea</taxon>
    </lineage>
</organism>
<sequence length="65" mass="6906">MIRLIIVAMMTGILFGTSLGWATGHLTAEGFGLGLAAIATIVLPYSVIYMNQNARRAKLAPTSIK</sequence>
<gene>
    <name evidence="2" type="ORF">ACFQ0V_09980</name>
</gene>
<evidence type="ECO:0000313" key="3">
    <source>
        <dbReference type="Proteomes" id="UP001596976"/>
    </source>
</evidence>
<dbReference type="Proteomes" id="UP001596976">
    <property type="component" value="Unassembled WGS sequence"/>
</dbReference>
<keyword evidence="1" id="KW-0812">Transmembrane</keyword>
<dbReference type="EMBL" id="JBHTJF010000034">
    <property type="protein sequence ID" value="MFD0944072.1"/>
    <property type="molecule type" value="Genomic_DNA"/>
</dbReference>
<name>A0ABW3GZE9_9BACL</name>
<dbReference type="RefSeq" id="WP_381012936.1">
    <property type="nucleotide sequence ID" value="NZ_JBHTJF010000034.1"/>
</dbReference>